<dbReference type="Pfam" id="PF00999">
    <property type="entry name" value="Na_H_Exchanger"/>
    <property type="match status" value="1"/>
</dbReference>
<evidence type="ECO:0000313" key="9">
    <source>
        <dbReference type="EMBL" id="SKA35342.1"/>
    </source>
</evidence>
<protein>
    <submittedName>
        <fullName evidence="9">Potassium/proton antiporter membrane subunit, CPA2 family (TC 2.A.37.5.2)</fullName>
    </submittedName>
</protein>
<feature type="transmembrane region" description="Helical" evidence="7">
    <location>
        <begin position="6"/>
        <end position="25"/>
    </location>
</feature>
<dbReference type="Gene3D" id="1.20.1530.20">
    <property type="match status" value="1"/>
</dbReference>
<dbReference type="STRING" id="1122192.SAMN02745673_04472"/>
<organism evidence="9 10">
    <name type="scientific">Marinactinospora thermotolerans DSM 45154</name>
    <dbReference type="NCBI Taxonomy" id="1122192"/>
    <lineage>
        <taxon>Bacteria</taxon>
        <taxon>Bacillati</taxon>
        <taxon>Actinomycetota</taxon>
        <taxon>Actinomycetes</taxon>
        <taxon>Streptosporangiales</taxon>
        <taxon>Nocardiopsidaceae</taxon>
        <taxon>Marinactinospora</taxon>
    </lineage>
</organism>
<feature type="transmembrane region" description="Helical" evidence="7">
    <location>
        <begin position="288"/>
        <end position="312"/>
    </location>
</feature>
<dbReference type="PANTHER" id="PTHR42751:SF6">
    <property type="entry name" value="CONSERVED INTEGRAL MEMBRANE TRANSPORT PROTEIN-RELATED"/>
    <property type="match status" value="1"/>
</dbReference>
<evidence type="ECO:0000256" key="5">
    <source>
        <dbReference type="ARBA" id="ARBA00022989"/>
    </source>
</evidence>
<feature type="transmembrane region" description="Helical" evidence="7">
    <location>
        <begin position="92"/>
        <end position="113"/>
    </location>
</feature>
<dbReference type="GO" id="GO:0015297">
    <property type="term" value="F:antiporter activity"/>
    <property type="evidence" value="ECO:0007669"/>
    <property type="project" value="InterPro"/>
</dbReference>
<comment type="similarity">
    <text evidence="2">Belongs to the monovalent cation:proton antiporter 2 (CPA2) transporter (TC 2.A.37) family.</text>
</comment>
<feature type="transmembrane region" description="Helical" evidence="7">
    <location>
        <begin position="324"/>
        <end position="344"/>
    </location>
</feature>
<comment type="subcellular location">
    <subcellularLocation>
        <location evidence="1">Membrane</location>
        <topology evidence="1">Multi-pass membrane protein</topology>
    </subcellularLocation>
</comment>
<feature type="transmembrane region" description="Helical" evidence="7">
    <location>
        <begin position="178"/>
        <end position="197"/>
    </location>
</feature>
<dbReference type="EMBL" id="FUWS01000014">
    <property type="protein sequence ID" value="SKA35342.1"/>
    <property type="molecule type" value="Genomic_DNA"/>
</dbReference>
<evidence type="ECO:0000313" key="10">
    <source>
        <dbReference type="Proteomes" id="UP000190637"/>
    </source>
</evidence>
<keyword evidence="10" id="KW-1185">Reference proteome</keyword>
<dbReference type="InterPro" id="IPR006153">
    <property type="entry name" value="Cation/H_exchanger_TM"/>
</dbReference>
<dbReference type="PANTHER" id="PTHR42751">
    <property type="entry name" value="SODIUM/HYDROGEN EXCHANGER FAMILY/TRKA DOMAIN PROTEIN"/>
    <property type="match status" value="1"/>
</dbReference>
<proteinExistence type="inferred from homology"/>
<feature type="transmembrane region" description="Helical" evidence="7">
    <location>
        <begin position="32"/>
        <end position="51"/>
    </location>
</feature>
<dbReference type="GO" id="GO:1902600">
    <property type="term" value="P:proton transmembrane transport"/>
    <property type="evidence" value="ECO:0007669"/>
    <property type="project" value="InterPro"/>
</dbReference>
<feature type="domain" description="Cation/H+ exchanger transmembrane" evidence="8">
    <location>
        <begin position="16"/>
        <end position="364"/>
    </location>
</feature>
<evidence type="ECO:0000256" key="3">
    <source>
        <dbReference type="ARBA" id="ARBA00022448"/>
    </source>
</evidence>
<feature type="transmembrane region" description="Helical" evidence="7">
    <location>
        <begin position="57"/>
        <end position="80"/>
    </location>
</feature>
<accession>A0A1T4T4D9</accession>
<gene>
    <name evidence="9" type="ORF">SAMN02745673_04472</name>
</gene>
<name>A0A1T4T4D9_9ACTN</name>
<reference evidence="9 10" key="1">
    <citation type="submission" date="2017-02" db="EMBL/GenBank/DDBJ databases">
        <authorList>
            <person name="Peterson S.W."/>
        </authorList>
    </citation>
    <scope>NUCLEOTIDE SEQUENCE [LARGE SCALE GENOMIC DNA]</scope>
    <source>
        <strain evidence="9 10">DSM 45154</strain>
    </source>
</reference>
<evidence type="ECO:0000256" key="4">
    <source>
        <dbReference type="ARBA" id="ARBA00022692"/>
    </source>
</evidence>
<evidence type="ECO:0000256" key="2">
    <source>
        <dbReference type="ARBA" id="ARBA00005551"/>
    </source>
</evidence>
<feature type="transmembrane region" description="Helical" evidence="7">
    <location>
        <begin position="209"/>
        <end position="229"/>
    </location>
</feature>
<keyword evidence="6 7" id="KW-0472">Membrane</keyword>
<keyword evidence="3" id="KW-0813">Transport</keyword>
<sequence>MPESAALLIEFGAVLVAVSGLAALARRWAFPAVPLYLLAGLALGEGGVLPVPAVGEFAGLVASIGVVLLLLLLGLEFSAAEFTDSLRRHLPSAFADALLNAVPGALAGAVLGLGWQGCLALAGITWVSSSGIVARVLGDLRRLANRETPAVLSVLVLEDISMAVYLPLLGAAVAGASWGGASLALGTALSAVALALFASHRLRWLLGRLLDTGGSEQFLLRVLGLTLLVAGVCELAHASAAVGAFLVGLALSGNVADRTRRLVEPLRDLFAFVFFLAIGLSIDPRDLLPVLPAALALAAATALTKVATGWYAARRDGVGARGRWRAGTALIVRGEFSVVVAGLAASVEPLLVPLSAAYVIILGVVGPAASYLAGRPSLHRG</sequence>
<keyword evidence="4 7" id="KW-0812">Transmembrane</keyword>
<dbReference type="Proteomes" id="UP000190637">
    <property type="component" value="Unassembled WGS sequence"/>
</dbReference>
<dbReference type="GO" id="GO:0016020">
    <property type="term" value="C:membrane"/>
    <property type="evidence" value="ECO:0007669"/>
    <property type="project" value="UniProtKB-SubCell"/>
</dbReference>
<feature type="transmembrane region" description="Helical" evidence="7">
    <location>
        <begin position="350"/>
        <end position="373"/>
    </location>
</feature>
<dbReference type="RefSeq" id="WP_078763703.1">
    <property type="nucleotide sequence ID" value="NZ_FUWS01000014.1"/>
</dbReference>
<feature type="transmembrane region" description="Helical" evidence="7">
    <location>
        <begin position="119"/>
        <end position="138"/>
    </location>
</feature>
<evidence type="ECO:0000259" key="8">
    <source>
        <dbReference type="Pfam" id="PF00999"/>
    </source>
</evidence>
<evidence type="ECO:0000256" key="7">
    <source>
        <dbReference type="SAM" id="Phobius"/>
    </source>
</evidence>
<evidence type="ECO:0000256" key="1">
    <source>
        <dbReference type="ARBA" id="ARBA00004141"/>
    </source>
</evidence>
<evidence type="ECO:0000256" key="6">
    <source>
        <dbReference type="ARBA" id="ARBA00023136"/>
    </source>
</evidence>
<dbReference type="InterPro" id="IPR038770">
    <property type="entry name" value="Na+/solute_symporter_sf"/>
</dbReference>
<dbReference type="OrthoDB" id="3294398at2"/>
<dbReference type="AlphaFoldDB" id="A0A1T4T4D9"/>
<feature type="transmembrane region" description="Helical" evidence="7">
    <location>
        <begin position="150"/>
        <end position="172"/>
    </location>
</feature>
<keyword evidence="5 7" id="KW-1133">Transmembrane helix</keyword>